<dbReference type="Pfam" id="PF01548">
    <property type="entry name" value="DEDD_Tnp_IS110"/>
    <property type="match status" value="1"/>
</dbReference>
<dbReference type="GO" id="GO:0006313">
    <property type="term" value="P:DNA transposition"/>
    <property type="evidence" value="ECO:0007669"/>
    <property type="project" value="InterPro"/>
</dbReference>
<evidence type="ECO:0000313" key="2">
    <source>
        <dbReference type="EMBL" id="WGH94545.1"/>
    </source>
</evidence>
<sequence>MGVGKFDHRAAAVDHNGKVIYDKPLPRSDPKIQALLKDHRSQHGELLVVVDQSKTIGALLTAVAQQLGIHVVYLSGRTMPRVADLLPGQASTGDRGADIIVEVACLMPHTFPGVTVAEEQFAEQLSMLCGFDDDLVAQLSLVHNRLPGLLAQSPCLERIITPRVVHLVVVDLLDRYSTPASL</sequence>
<dbReference type="EMBL" id="CP122566">
    <property type="protein sequence ID" value="WGH94545.1"/>
    <property type="molecule type" value="Genomic_DNA"/>
</dbReference>
<reference evidence="2 3" key="1">
    <citation type="submission" date="2023-03" db="EMBL/GenBank/DDBJ databases">
        <title>Complete genome sequences of several Auritidibacter ignavus strains isolated from ear infections.</title>
        <authorList>
            <person name="Baehr T."/>
            <person name="Baumhoegger A.M."/>
        </authorList>
    </citation>
    <scope>NUCLEOTIDE SEQUENCE [LARGE SCALE GENOMIC DNA]</scope>
    <source>
        <strain evidence="2 3">BABAE-6</strain>
    </source>
</reference>
<accession>A0AAJ6DDB1</accession>
<proteinExistence type="predicted"/>
<protein>
    <submittedName>
        <fullName evidence="2">IS110 family transposase</fullName>
    </submittedName>
</protein>
<evidence type="ECO:0000313" key="3">
    <source>
        <dbReference type="Proteomes" id="UP001224674"/>
    </source>
</evidence>
<dbReference type="AlphaFoldDB" id="A0AAJ6DDB1"/>
<dbReference type="RefSeq" id="WP_279675466.1">
    <property type="nucleotide sequence ID" value="NZ_CP122566.1"/>
</dbReference>
<dbReference type="GO" id="GO:0003677">
    <property type="term" value="F:DNA binding"/>
    <property type="evidence" value="ECO:0007669"/>
    <property type="project" value="InterPro"/>
</dbReference>
<gene>
    <name evidence="2" type="ORF">QDX21_10935</name>
</gene>
<evidence type="ECO:0000259" key="1">
    <source>
        <dbReference type="Pfam" id="PF01548"/>
    </source>
</evidence>
<dbReference type="InterPro" id="IPR002525">
    <property type="entry name" value="Transp_IS110-like_N"/>
</dbReference>
<name>A0AAJ6DDB1_9MICC</name>
<keyword evidence="3" id="KW-1185">Reference proteome</keyword>
<dbReference type="Proteomes" id="UP001224674">
    <property type="component" value="Chromosome"/>
</dbReference>
<dbReference type="GO" id="GO:0004803">
    <property type="term" value="F:transposase activity"/>
    <property type="evidence" value="ECO:0007669"/>
    <property type="project" value="InterPro"/>
</dbReference>
<feature type="domain" description="Transposase IS110-like N-terminal" evidence="1">
    <location>
        <begin position="3"/>
        <end position="152"/>
    </location>
</feature>
<organism evidence="2 3">
    <name type="scientific">Auritidibacter ignavus</name>
    <dbReference type="NCBI Taxonomy" id="678932"/>
    <lineage>
        <taxon>Bacteria</taxon>
        <taxon>Bacillati</taxon>
        <taxon>Actinomycetota</taxon>
        <taxon>Actinomycetes</taxon>
        <taxon>Micrococcales</taxon>
        <taxon>Micrococcaceae</taxon>
        <taxon>Auritidibacter</taxon>
    </lineage>
</organism>